<evidence type="ECO:0000256" key="6">
    <source>
        <dbReference type="ARBA" id="ARBA00022741"/>
    </source>
</evidence>
<dbReference type="Gene3D" id="3.30.460.10">
    <property type="entry name" value="Beta Polymerase, domain 2"/>
    <property type="match status" value="1"/>
</dbReference>
<comment type="cofactor">
    <cofactor evidence="1">
        <name>Mg(2+)</name>
        <dbReference type="ChEBI" id="CHEBI:18420"/>
    </cofactor>
</comment>
<evidence type="ECO:0000256" key="5">
    <source>
        <dbReference type="ARBA" id="ARBA00022723"/>
    </source>
</evidence>
<comment type="caution">
    <text evidence="11">The sequence shown here is derived from an EMBL/GenBank/DDBJ whole genome shotgun (WGS) entry which is preliminary data.</text>
</comment>
<evidence type="ECO:0000256" key="1">
    <source>
        <dbReference type="ARBA" id="ARBA00001946"/>
    </source>
</evidence>
<evidence type="ECO:0000256" key="3">
    <source>
        <dbReference type="ARBA" id="ARBA00022694"/>
    </source>
</evidence>
<feature type="domain" description="tRNA nucleotidyltransferase/poly(A) polymerase RNA and SrmB- binding" evidence="10">
    <location>
        <begin position="189"/>
        <end position="240"/>
    </location>
</feature>
<keyword evidence="6" id="KW-0547">Nucleotide-binding</keyword>
<dbReference type="SUPFAM" id="SSF81301">
    <property type="entry name" value="Nucleotidyltransferase"/>
    <property type="match status" value="1"/>
</dbReference>
<dbReference type="Pfam" id="PF01743">
    <property type="entry name" value="PolyA_pol"/>
    <property type="match status" value="1"/>
</dbReference>
<evidence type="ECO:0000256" key="7">
    <source>
        <dbReference type="ARBA" id="ARBA00022842"/>
    </source>
</evidence>
<dbReference type="InterPro" id="IPR043519">
    <property type="entry name" value="NT_sf"/>
</dbReference>
<dbReference type="EMBL" id="JBHSNB010000002">
    <property type="protein sequence ID" value="MFC5585426.1"/>
    <property type="molecule type" value="Genomic_DNA"/>
</dbReference>
<accession>A0ABW0T9X8</accession>
<evidence type="ECO:0000256" key="8">
    <source>
        <dbReference type="RuleBase" id="RU003953"/>
    </source>
</evidence>
<keyword evidence="2 8" id="KW-0808">Transferase</keyword>
<dbReference type="SUPFAM" id="SSF81891">
    <property type="entry name" value="Poly A polymerase C-terminal region-like"/>
    <property type="match status" value="1"/>
</dbReference>
<dbReference type="InterPro" id="IPR032828">
    <property type="entry name" value="PolyA_RNA-bd"/>
</dbReference>
<organism evidence="11 12">
    <name type="scientific">Nitratireductor kimnyeongensis</name>
    <dbReference type="NCBI Taxonomy" id="430679"/>
    <lineage>
        <taxon>Bacteria</taxon>
        <taxon>Pseudomonadati</taxon>
        <taxon>Pseudomonadota</taxon>
        <taxon>Alphaproteobacteria</taxon>
        <taxon>Hyphomicrobiales</taxon>
        <taxon>Phyllobacteriaceae</taxon>
        <taxon>Nitratireductor</taxon>
    </lineage>
</organism>
<reference evidence="12" key="1">
    <citation type="journal article" date="2019" name="Int. J. Syst. Evol. Microbiol.">
        <title>The Global Catalogue of Microorganisms (GCM) 10K type strain sequencing project: providing services to taxonomists for standard genome sequencing and annotation.</title>
        <authorList>
            <consortium name="The Broad Institute Genomics Platform"/>
            <consortium name="The Broad Institute Genome Sequencing Center for Infectious Disease"/>
            <person name="Wu L."/>
            <person name="Ma J."/>
        </authorList>
    </citation>
    <scope>NUCLEOTIDE SEQUENCE [LARGE SCALE GENOMIC DNA]</scope>
    <source>
        <strain evidence="12">JCM 3366</strain>
    </source>
</reference>
<keyword evidence="7" id="KW-0460">Magnesium</keyword>
<evidence type="ECO:0000259" key="10">
    <source>
        <dbReference type="Pfam" id="PF12627"/>
    </source>
</evidence>
<dbReference type="PANTHER" id="PTHR46173">
    <property type="entry name" value="CCA TRNA NUCLEOTIDYLTRANSFERASE 1, MITOCHONDRIAL"/>
    <property type="match status" value="1"/>
</dbReference>
<dbReference type="Gene3D" id="1.10.3090.10">
    <property type="entry name" value="cca-adding enzyme, domain 2"/>
    <property type="match status" value="1"/>
</dbReference>
<evidence type="ECO:0000256" key="4">
    <source>
        <dbReference type="ARBA" id="ARBA00022695"/>
    </source>
</evidence>
<proteinExistence type="inferred from homology"/>
<dbReference type="InterPro" id="IPR050264">
    <property type="entry name" value="Bact_CCA-adding_enz_type3_sf"/>
</dbReference>
<protein>
    <submittedName>
        <fullName evidence="11">CCA tRNA nucleotidyltransferase</fullName>
    </submittedName>
</protein>
<name>A0ABW0T9X8_9HYPH</name>
<dbReference type="RefSeq" id="WP_223021260.1">
    <property type="nucleotide sequence ID" value="NZ_CP078143.1"/>
</dbReference>
<evidence type="ECO:0000313" key="12">
    <source>
        <dbReference type="Proteomes" id="UP001596107"/>
    </source>
</evidence>
<evidence type="ECO:0000256" key="2">
    <source>
        <dbReference type="ARBA" id="ARBA00022679"/>
    </source>
</evidence>
<keyword evidence="5" id="KW-0479">Metal-binding</keyword>
<dbReference type="CDD" id="cd05398">
    <property type="entry name" value="NT_ClassII-CCAase"/>
    <property type="match status" value="1"/>
</dbReference>
<gene>
    <name evidence="11" type="ORF">ACFPOD_09905</name>
</gene>
<sequence length="422" mass="46622">MDKRLISDSEWLSDDRLQALLAALSMDGDEARVVGGAVRNTLLGQPVTDIDIATTTEPDETVRRARGAGFRTAPTGIDHGTVTVIAEGKAYEVTTLRADVETDGRHANVTFGRDWRSDAGRRDFTINALYARANGEIVDMVGGLQDLESQTLRFIGDADIRINEDYLRILRFFRFFAWYGRGRPDAAGLKACARHRDGLERLSAERVWAELKKLFSAPDPSRALLWMRQTGVLTKILPESEKWGIDTIAPLIETEQTLGWRPDPLLRLAAIIPPHEPRISELGKRLRLSNAEKKDLAGWVGAPVPPADLGESGFRKLAYNAEANGLWWRLKLALVSARARASDDDKALMEAAGYTRLIKLAQAWQKPTFPINGTDLAKLGLEKGKAVGEVLSRLEEDWVASDFSLKRDALLERAASIISSAG</sequence>
<evidence type="ECO:0000259" key="9">
    <source>
        <dbReference type="Pfam" id="PF01743"/>
    </source>
</evidence>
<dbReference type="PANTHER" id="PTHR46173:SF1">
    <property type="entry name" value="CCA TRNA NUCLEOTIDYLTRANSFERASE 1, MITOCHONDRIAL"/>
    <property type="match status" value="1"/>
</dbReference>
<comment type="similarity">
    <text evidence="8">Belongs to the tRNA nucleotidyltransferase/poly(A) polymerase family.</text>
</comment>
<keyword evidence="3" id="KW-0819">tRNA processing</keyword>
<keyword evidence="8" id="KW-0694">RNA-binding</keyword>
<dbReference type="InterPro" id="IPR002646">
    <property type="entry name" value="PolA_pol_head_dom"/>
</dbReference>
<feature type="domain" description="Poly A polymerase head" evidence="9">
    <location>
        <begin position="31"/>
        <end position="153"/>
    </location>
</feature>
<keyword evidence="12" id="KW-1185">Reference proteome</keyword>
<dbReference type="Pfam" id="PF12627">
    <property type="entry name" value="PolyA_pol_RNAbd"/>
    <property type="match status" value="1"/>
</dbReference>
<keyword evidence="4" id="KW-0548">Nucleotidyltransferase</keyword>
<evidence type="ECO:0000313" key="11">
    <source>
        <dbReference type="EMBL" id="MFC5585426.1"/>
    </source>
</evidence>
<dbReference type="Proteomes" id="UP001596107">
    <property type="component" value="Unassembled WGS sequence"/>
</dbReference>